<dbReference type="Pfam" id="PF17938">
    <property type="entry name" value="TetR_C_29"/>
    <property type="match status" value="1"/>
</dbReference>
<evidence type="ECO:0000313" key="4">
    <source>
        <dbReference type="EMBL" id="GCE18693.1"/>
    </source>
</evidence>
<dbReference type="InterPro" id="IPR041474">
    <property type="entry name" value="NicS_C"/>
</dbReference>
<dbReference type="SUPFAM" id="SSF46689">
    <property type="entry name" value="Homeodomain-like"/>
    <property type="match status" value="1"/>
</dbReference>
<gene>
    <name evidence="4" type="ORF">KDK_24930</name>
</gene>
<dbReference type="AlphaFoldDB" id="A0A402AI07"/>
<dbReference type="PANTHER" id="PTHR30328">
    <property type="entry name" value="TRANSCRIPTIONAL REPRESSOR"/>
    <property type="match status" value="1"/>
</dbReference>
<dbReference type="PRINTS" id="PR00455">
    <property type="entry name" value="HTHTETR"/>
</dbReference>
<dbReference type="RefSeq" id="WP_126550197.1">
    <property type="nucleotide sequence ID" value="NZ_BIFS01000001.1"/>
</dbReference>
<dbReference type="InterPro" id="IPR036271">
    <property type="entry name" value="Tet_transcr_reg_TetR-rel_C_sf"/>
</dbReference>
<accession>A0A402AI07</accession>
<feature type="DNA-binding region" description="H-T-H motif" evidence="2">
    <location>
        <begin position="33"/>
        <end position="52"/>
    </location>
</feature>
<keyword evidence="5" id="KW-1185">Reference proteome</keyword>
<dbReference type="GO" id="GO:0003677">
    <property type="term" value="F:DNA binding"/>
    <property type="evidence" value="ECO:0007669"/>
    <property type="project" value="UniProtKB-UniRule"/>
</dbReference>
<name>A0A402AI07_9CHLR</name>
<dbReference type="Pfam" id="PF00440">
    <property type="entry name" value="TetR_N"/>
    <property type="match status" value="1"/>
</dbReference>
<dbReference type="InterPro" id="IPR009057">
    <property type="entry name" value="Homeodomain-like_sf"/>
</dbReference>
<organism evidence="4 5">
    <name type="scientific">Dictyobacter kobayashii</name>
    <dbReference type="NCBI Taxonomy" id="2014872"/>
    <lineage>
        <taxon>Bacteria</taxon>
        <taxon>Bacillati</taxon>
        <taxon>Chloroflexota</taxon>
        <taxon>Ktedonobacteria</taxon>
        <taxon>Ktedonobacterales</taxon>
        <taxon>Dictyobacteraceae</taxon>
        <taxon>Dictyobacter</taxon>
    </lineage>
</organism>
<keyword evidence="1 2" id="KW-0238">DNA-binding</keyword>
<dbReference type="Proteomes" id="UP000287188">
    <property type="component" value="Unassembled WGS sequence"/>
</dbReference>
<dbReference type="InterPro" id="IPR001647">
    <property type="entry name" value="HTH_TetR"/>
</dbReference>
<dbReference type="Gene3D" id="1.10.357.10">
    <property type="entry name" value="Tetracycline Repressor, domain 2"/>
    <property type="match status" value="1"/>
</dbReference>
<sequence length="221" mass="24965">MSESGKRRGESSREAILEAAEIVFAEHGFDGARVDSIAHLSGYDKKLLFRYYGDKLGLYAEVLKRADQEAHALLAGVFAPLLEDESAASQAHQWRHFLKTMVQTLFDYLLDHPRFMRMLTWEMAEGWRIFAQITARFPPEYTDQFEMLFRKARSAGLLRSDFLPVIQFTMLLQICQAYLVSLPLYQTLLPGSDLSSASALAHAREYLADFVVAGIMGGSES</sequence>
<dbReference type="InterPro" id="IPR050109">
    <property type="entry name" value="HTH-type_TetR-like_transc_reg"/>
</dbReference>
<proteinExistence type="predicted"/>
<dbReference type="OrthoDB" id="9815924at2"/>
<dbReference type="SUPFAM" id="SSF48498">
    <property type="entry name" value="Tetracyclin repressor-like, C-terminal domain"/>
    <property type="match status" value="1"/>
</dbReference>
<dbReference type="EMBL" id="BIFS01000001">
    <property type="protein sequence ID" value="GCE18693.1"/>
    <property type="molecule type" value="Genomic_DNA"/>
</dbReference>
<feature type="domain" description="HTH tetR-type" evidence="3">
    <location>
        <begin position="10"/>
        <end position="70"/>
    </location>
</feature>
<protein>
    <submittedName>
        <fullName evidence="4">TetR family transcriptional regulator</fullName>
    </submittedName>
</protein>
<evidence type="ECO:0000313" key="5">
    <source>
        <dbReference type="Proteomes" id="UP000287188"/>
    </source>
</evidence>
<dbReference type="PROSITE" id="PS50977">
    <property type="entry name" value="HTH_TETR_2"/>
    <property type="match status" value="1"/>
</dbReference>
<reference evidence="5" key="1">
    <citation type="submission" date="2018-12" db="EMBL/GenBank/DDBJ databases">
        <title>Tengunoibacter tsumagoiensis gen. nov., sp. nov., Dictyobacter kobayashii sp. nov., D. alpinus sp. nov., and D. joshuensis sp. nov. and description of Dictyobacteraceae fam. nov. within the order Ktedonobacterales isolated from Tengu-no-mugimeshi.</title>
        <authorList>
            <person name="Wang C.M."/>
            <person name="Zheng Y."/>
            <person name="Sakai Y."/>
            <person name="Toyoda A."/>
            <person name="Minakuchi Y."/>
            <person name="Abe K."/>
            <person name="Yokota A."/>
            <person name="Yabe S."/>
        </authorList>
    </citation>
    <scope>NUCLEOTIDE SEQUENCE [LARGE SCALE GENOMIC DNA]</scope>
    <source>
        <strain evidence="5">Uno11</strain>
    </source>
</reference>
<evidence type="ECO:0000259" key="3">
    <source>
        <dbReference type="PROSITE" id="PS50977"/>
    </source>
</evidence>
<dbReference type="GO" id="GO:0006355">
    <property type="term" value="P:regulation of DNA-templated transcription"/>
    <property type="evidence" value="ECO:0007669"/>
    <property type="project" value="UniProtKB-ARBA"/>
</dbReference>
<evidence type="ECO:0000256" key="1">
    <source>
        <dbReference type="ARBA" id="ARBA00023125"/>
    </source>
</evidence>
<evidence type="ECO:0000256" key="2">
    <source>
        <dbReference type="PROSITE-ProRule" id="PRU00335"/>
    </source>
</evidence>
<comment type="caution">
    <text evidence="4">The sequence shown here is derived from an EMBL/GenBank/DDBJ whole genome shotgun (WGS) entry which is preliminary data.</text>
</comment>
<dbReference type="PANTHER" id="PTHR30328:SF54">
    <property type="entry name" value="HTH-TYPE TRANSCRIPTIONAL REPRESSOR SCO4008"/>
    <property type="match status" value="1"/>
</dbReference>